<keyword evidence="3" id="KW-1185">Reference proteome</keyword>
<dbReference type="Proteomes" id="UP001497482">
    <property type="component" value="Chromosome 22"/>
</dbReference>
<feature type="region of interest" description="Disordered" evidence="1">
    <location>
        <begin position="93"/>
        <end position="118"/>
    </location>
</feature>
<dbReference type="EMBL" id="OZ035844">
    <property type="protein sequence ID" value="CAL1598900.1"/>
    <property type="molecule type" value="Genomic_DNA"/>
</dbReference>
<accession>A0AAV2LCJ5</accession>
<proteinExistence type="predicted"/>
<evidence type="ECO:0000313" key="2">
    <source>
        <dbReference type="EMBL" id="CAL1598900.1"/>
    </source>
</evidence>
<reference evidence="2 3" key="1">
    <citation type="submission" date="2024-04" db="EMBL/GenBank/DDBJ databases">
        <authorList>
            <person name="Waldvogel A.-M."/>
            <person name="Schoenle A."/>
        </authorList>
    </citation>
    <scope>NUCLEOTIDE SEQUENCE [LARGE SCALE GENOMIC DNA]</scope>
</reference>
<organism evidence="2 3">
    <name type="scientific">Knipowitschia caucasica</name>
    <name type="common">Caucasian dwarf goby</name>
    <name type="synonym">Pomatoschistus caucasicus</name>
    <dbReference type="NCBI Taxonomy" id="637954"/>
    <lineage>
        <taxon>Eukaryota</taxon>
        <taxon>Metazoa</taxon>
        <taxon>Chordata</taxon>
        <taxon>Craniata</taxon>
        <taxon>Vertebrata</taxon>
        <taxon>Euteleostomi</taxon>
        <taxon>Actinopterygii</taxon>
        <taxon>Neopterygii</taxon>
        <taxon>Teleostei</taxon>
        <taxon>Neoteleostei</taxon>
        <taxon>Acanthomorphata</taxon>
        <taxon>Gobiaria</taxon>
        <taxon>Gobiiformes</taxon>
        <taxon>Gobioidei</taxon>
        <taxon>Gobiidae</taxon>
        <taxon>Gobiinae</taxon>
        <taxon>Knipowitschia</taxon>
    </lineage>
</organism>
<evidence type="ECO:0000313" key="3">
    <source>
        <dbReference type="Proteomes" id="UP001497482"/>
    </source>
</evidence>
<name>A0AAV2LCJ5_KNICA</name>
<gene>
    <name evidence="2" type="ORF">KC01_LOCUS27256</name>
</gene>
<protein>
    <submittedName>
        <fullName evidence="2">Uncharacterized protein</fullName>
    </submittedName>
</protein>
<feature type="region of interest" description="Disordered" evidence="1">
    <location>
        <begin position="23"/>
        <end position="61"/>
    </location>
</feature>
<sequence length="118" mass="12524">MPLGRDTASPYCGRYPWGGTHRHLTAADTPGEGHTVTLLRPMPLGRDTPSPTDAPGEGHSVTLLRPMPWGGTHCHLTAADAPGEGHTVTLLRPIPLGRDTPSPYCGRLPLGRDTASPY</sequence>
<evidence type="ECO:0000256" key="1">
    <source>
        <dbReference type="SAM" id="MobiDB-lite"/>
    </source>
</evidence>
<dbReference type="AlphaFoldDB" id="A0AAV2LCJ5"/>